<dbReference type="InterPro" id="IPR004265">
    <property type="entry name" value="Dirigent"/>
</dbReference>
<dbReference type="Gramene" id="NC5G0263390.1">
    <property type="protein sequence ID" value="NC5G0263390.1:cds"/>
    <property type="gene ID" value="NC5G0263390"/>
</dbReference>
<evidence type="ECO:0000256" key="3">
    <source>
        <dbReference type="ARBA" id="ARBA00022525"/>
    </source>
</evidence>
<dbReference type="PANTHER" id="PTHR46215">
    <property type="entry name" value="DIRIGENT PROTEIN 24-RELATED"/>
    <property type="match status" value="1"/>
</dbReference>
<feature type="chain" id="PRO_5023962325" description="Dirigent protein" evidence="4">
    <location>
        <begin position="28"/>
        <end position="295"/>
    </location>
</feature>
<organism evidence="5">
    <name type="scientific">Nymphaea colorata</name>
    <name type="common">pocket water lily</name>
    <dbReference type="NCBI Taxonomy" id="210225"/>
    <lineage>
        <taxon>Eukaryota</taxon>
        <taxon>Viridiplantae</taxon>
        <taxon>Streptophyta</taxon>
        <taxon>Embryophyta</taxon>
        <taxon>Tracheophyta</taxon>
        <taxon>Spermatophyta</taxon>
        <taxon>Magnoliopsida</taxon>
        <taxon>Nymphaeales</taxon>
        <taxon>Nymphaeaceae</taxon>
        <taxon>Nymphaea</taxon>
    </lineage>
</organism>
<keyword evidence="3 4" id="KW-0964">Secreted</keyword>
<dbReference type="InterPro" id="IPR044859">
    <property type="entry name" value="Allene_oxi_cyc_Dirigent"/>
</dbReference>
<dbReference type="GO" id="GO:0009699">
    <property type="term" value="P:phenylpropanoid biosynthetic process"/>
    <property type="evidence" value="ECO:0007669"/>
    <property type="project" value="UniProtKB-ARBA"/>
</dbReference>
<name>A0A5K1D6X3_9MAGN</name>
<evidence type="ECO:0000313" key="5">
    <source>
        <dbReference type="EMBL" id="VVW34681.1"/>
    </source>
</evidence>
<evidence type="ECO:0000256" key="4">
    <source>
        <dbReference type="RuleBase" id="RU363099"/>
    </source>
</evidence>
<dbReference type="GO" id="GO:0048046">
    <property type="term" value="C:apoplast"/>
    <property type="evidence" value="ECO:0007669"/>
    <property type="project" value="UniProtKB-SubCell"/>
</dbReference>
<comment type="similarity">
    <text evidence="1 4">Belongs to the plant dirigent protein family.</text>
</comment>
<accession>A0A5K1D6X3</accession>
<evidence type="ECO:0000256" key="1">
    <source>
        <dbReference type="ARBA" id="ARBA00010746"/>
    </source>
</evidence>
<dbReference type="OMA" id="LTFYMHD"/>
<dbReference type="EMBL" id="LR721783">
    <property type="protein sequence ID" value="VVW34681.1"/>
    <property type="molecule type" value="Genomic_DNA"/>
</dbReference>
<evidence type="ECO:0000256" key="2">
    <source>
        <dbReference type="ARBA" id="ARBA00011738"/>
    </source>
</evidence>
<dbReference type="PANTHER" id="PTHR46215:SF15">
    <property type="entry name" value="DIRIGENT PROTEIN 24"/>
    <property type="match status" value="1"/>
</dbReference>
<gene>
    <name evidence="5" type="ORF">NYM_LOCUS20499</name>
</gene>
<dbReference type="OrthoDB" id="1921494at2759"/>
<dbReference type="Gene3D" id="2.40.480.10">
    <property type="entry name" value="Allene oxide cyclase-like"/>
    <property type="match status" value="1"/>
</dbReference>
<protein>
    <recommendedName>
        <fullName evidence="4">Dirigent protein</fullName>
    </recommendedName>
</protein>
<dbReference type="AlphaFoldDB" id="A0A5K1D6X3"/>
<dbReference type="Pfam" id="PF03018">
    <property type="entry name" value="Dirigent"/>
    <property type="match status" value="1"/>
</dbReference>
<keyword evidence="4" id="KW-0732">Signal</keyword>
<comment type="function">
    <text evidence="4">Dirigent proteins impart stereoselectivity on the phenoxy radical-coupling reaction, yielding optically active lignans from two molecules of coniferyl alcohol in the biosynthesis of lignans, flavonolignans, and alkaloids and thus plays a central role in plant secondary metabolism.</text>
</comment>
<reference evidence="5" key="1">
    <citation type="submission" date="2019-09" db="EMBL/GenBank/DDBJ databases">
        <authorList>
            <person name="Zhang L."/>
        </authorList>
    </citation>
    <scope>NUCLEOTIDE SEQUENCE</scope>
</reference>
<comment type="subunit">
    <text evidence="2 4">Homodimer.</text>
</comment>
<proteinExistence type="inferred from homology"/>
<comment type="subcellular location">
    <subcellularLocation>
        <location evidence="4">Secreted</location>
        <location evidence="4">Extracellular space</location>
        <location evidence="4">Apoplast</location>
    </subcellularLocation>
</comment>
<feature type="signal peptide" evidence="4">
    <location>
        <begin position="1"/>
        <end position="27"/>
    </location>
</feature>
<sequence length="295" mass="29934">MAQFKAASLSMLGFMALLALTLAPAICARTLLDEGPGPLAPLPSPLDAPTTPLPDPPVVGPAVVPETTPGGDHSLTFYMHDILGGTHPTARAVTGIVNSVAAAGMLAFAQPTDVFLGNGGVPLPNANGQNVDTNGGTVQSFLTGLGGVTALQVGSAAGGQNQPFVNGGQLPLGATLEKLEFGTITVIDDQLTQGDELGSPVVGKAQGFYVASSEDGSSQTLAFTALLESGGFADSLSFFGVHRTAVSESYIAVIGGTGKYVNAKGHASIRTLPPVNTHETDGAQTVLQFEVYLSY</sequence>
<keyword evidence="4" id="KW-0052">Apoplast</keyword>